<organism evidence="3 4">
    <name type="scientific">Pseudomonas kuykendallii</name>
    <dbReference type="NCBI Taxonomy" id="1007099"/>
    <lineage>
        <taxon>Bacteria</taxon>
        <taxon>Pseudomonadati</taxon>
        <taxon>Pseudomonadota</taxon>
        <taxon>Gammaproteobacteria</taxon>
        <taxon>Pseudomonadales</taxon>
        <taxon>Pseudomonadaceae</taxon>
        <taxon>Pseudomonas</taxon>
    </lineage>
</organism>
<evidence type="ECO:0000256" key="1">
    <source>
        <dbReference type="SAM" id="MobiDB-lite"/>
    </source>
</evidence>
<dbReference type="Proteomes" id="UP000249198">
    <property type="component" value="Unassembled WGS sequence"/>
</dbReference>
<sequence>MNTVIRTAGLPLLFALCVSASAGVAADSAGMQAAPVQQPSGGAAGSVAPGNVSNQAPRAPMAPRAPNAPAYNSNNNARDVAPEPSVQERPSLEQQRRQIGSEMENQRKQ</sequence>
<name>A0A2W5CSW7_9PSED</name>
<evidence type="ECO:0000256" key="2">
    <source>
        <dbReference type="SAM" id="SignalP"/>
    </source>
</evidence>
<feature type="signal peptide" evidence="2">
    <location>
        <begin position="1"/>
        <end position="22"/>
    </location>
</feature>
<evidence type="ECO:0000313" key="3">
    <source>
        <dbReference type="EMBL" id="PZP21088.1"/>
    </source>
</evidence>
<feature type="region of interest" description="Disordered" evidence="1">
    <location>
        <begin position="27"/>
        <end position="109"/>
    </location>
</feature>
<feature type="compositionally biased region" description="Low complexity" evidence="1">
    <location>
        <begin position="39"/>
        <end position="78"/>
    </location>
</feature>
<gene>
    <name evidence="3" type="ORF">DI599_20365</name>
</gene>
<accession>A0A2W5CSW7</accession>
<proteinExistence type="predicted"/>
<keyword evidence="2" id="KW-0732">Signal</keyword>
<protein>
    <submittedName>
        <fullName evidence="3">Uncharacterized protein</fullName>
    </submittedName>
</protein>
<dbReference type="AlphaFoldDB" id="A0A2W5CSW7"/>
<dbReference type="EMBL" id="QFOH01000036">
    <property type="protein sequence ID" value="PZP21088.1"/>
    <property type="molecule type" value="Genomic_DNA"/>
</dbReference>
<dbReference type="RefSeq" id="WP_273234736.1">
    <property type="nucleotide sequence ID" value="NZ_DALYZG010000010.1"/>
</dbReference>
<evidence type="ECO:0000313" key="4">
    <source>
        <dbReference type="Proteomes" id="UP000249198"/>
    </source>
</evidence>
<feature type="chain" id="PRO_5015867295" evidence="2">
    <location>
        <begin position="23"/>
        <end position="109"/>
    </location>
</feature>
<comment type="caution">
    <text evidence="3">The sequence shown here is derived from an EMBL/GenBank/DDBJ whole genome shotgun (WGS) entry which is preliminary data.</text>
</comment>
<reference evidence="3 4" key="1">
    <citation type="submission" date="2017-08" db="EMBL/GenBank/DDBJ databases">
        <title>Infants hospitalized years apart are colonized by the same room-sourced microbial strains.</title>
        <authorList>
            <person name="Brooks B."/>
            <person name="Olm M.R."/>
            <person name="Firek B.A."/>
            <person name="Baker R."/>
            <person name="Thomas B.C."/>
            <person name="Morowitz M.J."/>
            <person name="Banfield J.F."/>
        </authorList>
    </citation>
    <scope>NUCLEOTIDE SEQUENCE [LARGE SCALE GENOMIC DNA]</scope>
    <source>
        <strain evidence="3">S2_009_000_R2_77</strain>
    </source>
</reference>